<dbReference type="GO" id="GO:0003735">
    <property type="term" value="F:structural constituent of ribosome"/>
    <property type="evidence" value="ECO:0007669"/>
    <property type="project" value="InterPro"/>
</dbReference>
<gene>
    <name evidence="6 8" type="primary">rplW</name>
</gene>
<protein>
    <recommendedName>
        <fullName evidence="6">Large ribosomal subunit protein uL23</fullName>
    </recommendedName>
</protein>
<dbReference type="AlphaFoldDB" id="A0A0H4TBG8"/>
<dbReference type="EMBL" id="KT007022">
    <property type="protein sequence ID" value="AKQ03822.1"/>
    <property type="molecule type" value="Genomic_DNA"/>
</dbReference>
<evidence type="ECO:0000256" key="6">
    <source>
        <dbReference type="HAMAP-Rule" id="MF_01369"/>
    </source>
</evidence>
<evidence type="ECO:0000256" key="5">
    <source>
        <dbReference type="ARBA" id="ARBA00023274"/>
    </source>
</evidence>
<sequence length="100" mass="11384">MTTIYEVLRRPLVTEKSSYQSGRLNQYSFIVADGATRTQVKDAIETLYDVSVVRVNIINSPAKRGRRLRSRRLLVRKPGYKKAIVTLAEGQTLQIFEGVQ</sequence>
<evidence type="ECO:0000256" key="1">
    <source>
        <dbReference type="ARBA" id="ARBA00006700"/>
    </source>
</evidence>
<dbReference type="PANTHER" id="PTHR11620">
    <property type="entry name" value="60S RIBOSOMAL PROTEIN L23A"/>
    <property type="match status" value="1"/>
</dbReference>
<dbReference type="Gene3D" id="3.30.70.330">
    <property type="match status" value="1"/>
</dbReference>
<dbReference type="SUPFAM" id="SSF54189">
    <property type="entry name" value="Ribosomal proteins S24e, L23 and L15e"/>
    <property type="match status" value="1"/>
</dbReference>
<organism evidence="8">
    <name type="scientific">uncultured Chloroflexi bacterium Rifle_16ft_4_minimus_38663</name>
    <dbReference type="NCBI Taxonomy" id="1665074"/>
    <lineage>
        <taxon>Bacteria</taxon>
        <taxon>Bacillati</taxon>
        <taxon>Chloroflexota</taxon>
        <taxon>environmental samples</taxon>
    </lineage>
</organism>
<dbReference type="HAMAP" id="MF_01369_B">
    <property type="entry name" value="Ribosomal_uL23_B"/>
    <property type="match status" value="1"/>
</dbReference>
<evidence type="ECO:0000256" key="3">
    <source>
        <dbReference type="ARBA" id="ARBA00022884"/>
    </source>
</evidence>
<keyword evidence="2 6" id="KW-0699">rRNA-binding</keyword>
<dbReference type="InterPro" id="IPR012678">
    <property type="entry name" value="Ribosomal_uL23/eL15/eS24_sf"/>
</dbReference>
<comment type="similarity">
    <text evidence="1 6 7">Belongs to the universal ribosomal protein uL23 family.</text>
</comment>
<reference evidence="8" key="1">
    <citation type="journal article" date="2015" name="ISME J.">
        <title>Aquifer environment selects for microbial species cohorts in sediment and groundwater.</title>
        <authorList>
            <person name="Hug L.A."/>
            <person name="Thomas B.C."/>
            <person name="Brown C.T."/>
            <person name="Frischkorn K.R."/>
            <person name="Williams K.H."/>
            <person name="Tringe S.G."/>
            <person name="Banfield J.F."/>
        </authorList>
    </citation>
    <scope>NUCLEOTIDE SEQUENCE</scope>
</reference>
<evidence type="ECO:0000256" key="2">
    <source>
        <dbReference type="ARBA" id="ARBA00022730"/>
    </source>
</evidence>
<keyword evidence="4 6" id="KW-0689">Ribosomal protein</keyword>
<dbReference type="GO" id="GO:0005840">
    <property type="term" value="C:ribosome"/>
    <property type="evidence" value="ECO:0007669"/>
    <property type="project" value="UniProtKB-KW"/>
</dbReference>
<dbReference type="NCBIfam" id="NF004363">
    <property type="entry name" value="PRK05738.2-4"/>
    <property type="match status" value="1"/>
</dbReference>
<accession>A0A0H4TBG8</accession>
<name>A0A0H4TBG8_9CHLR</name>
<keyword evidence="3 6" id="KW-0694">RNA-binding</keyword>
<comment type="subunit">
    <text evidence="6">Part of the 50S ribosomal subunit. Contacts protein L29, and trigger factor when it is bound to the ribosome.</text>
</comment>
<evidence type="ECO:0000256" key="4">
    <source>
        <dbReference type="ARBA" id="ARBA00022980"/>
    </source>
</evidence>
<dbReference type="GO" id="GO:0019843">
    <property type="term" value="F:rRNA binding"/>
    <property type="evidence" value="ECO:0007669"/>
    <property type="project" value="UniProtKB-UniRule"/>
</dbReference>
<dbReference type="InterPro" id="IPR001014">
    <property type="entry name" value="Ribosomal_uL23_CS"/>
</dbReference>
<evidence type="ECO:0000256" key="7">
    <source>
        <dbReference type="RuleBase" id="RU003934"/>
    </source>
</evidence>
<dbReference type="GO" id="GO:0006412">
    <property type="term" value="P:translation"/>
    <property type="evidence" value="ECO:0007669"/>
    <property type="project" value="UniProtKB-UniRule"/>
</dbReference>
<comment type="function">
    <text evidence="6">One of the early assembly proteins it binds 23S rRNA. One of the proteins that surrounds the polypeptide exit tunnel on the outside of the ribosome. Forms the main docking site for trigger factor binding to the ribosome.</text>
</comment>
<dbReference type="InterPro" id="IPR012677">
    <property type="entry name" value="Nucleotide-bd_a/b_plait_sf"/>
</dbReference>
<dbReference type="InterPro" id="IPR013025">
    <property type="entry name" value="Ribosomal_uL23-like"/>
</dbReference>
<dbReference type="GO" id="GO:1990904">
    <property type="term" value="C:ribonucleoprotein complex"/>
    <property type="evidence" value="ECO:0007669"/>
    <property type="project" value="UniProtKB-KW"/>
</dbReference>
<evidence type="ECO:0000313" key="8">
    <source>
        <dbReference type="EMBL" id="AKQ03822.1"/>
    </source>
</evidence>
<dbReference type="PROSITE" id="PS00050">
    <property type="entry name" value="RIBOSOMAL_L23"/>
    <property type="match status" value="1"/>
</dbReference>
<dbReference type="Pfam" id="PF00276">
    <property type="entry name" value="Ribosomal_L23"/>
    <property type="match status" value="1"/>
</dbReference>
<keyword evidence="5 6" id="KW-0687">Ribonucleoprotein</keyword>
<proteinExistence type="inferred from homology"/>